<comment type="caution">
    <text evidence="1">The sequence shown here is derived from an EMBL/GenBank/DDBJ whole genome shotgun (WGS) entry which is preliminary data.</text>
</comment>
<dbReference type="Proteomes" id="UP001385809">
    <property type="component" value="Unassembled WGS sequence"/>
</dbReference>
<reference evidence="1 2" key="1">
    <citation type="submission" date="2024-03" db="EMBL/GenBank/DDBJ databases">
        <title>Actinomycetospora sp. OC33-EN08, a novel actinomycete isolated from wild orchid (Aerides multiflora).</title>
        <authorList>
            <person name="Suriyachadkun C."/>
        </authorList>
    </citation>
    <scope>NUCLEOTIDE SEQUENCE [LARGE SCALE GENOMIC DNA]</scope>
    <source>
        <strain evidence="1 2">OC33-EN08</strain>
    </source>
</reference>
<dbReference type="EMBL" id="JBBEGN010000001">
    <property type="protein sequence ID" value="MEJ2866737.1"/>
    <property type="molecule type" value="Genomic_DNA"/>
</dbReference>
<sequence>MYRVEPVGEDIAAAVDELPERFLVAFAELRVALEVARWSVGGPYHPANPSGSRSATFGPDDRELVVSAVEDSDGAVKSVEVWRASMSAWRPLM</sequence>
<gene>
    <name evidence="1" type="ORF">WCD74_03115</name>
</gene>
<accession>A0ABU8MJC0</accession>
<proteinExistence type="predicted"/>
<keyword evidence="2" id="KW-1185">Reference proteome</keyword>
<dbReference type="RefSeq" id="WP_337693350.1">
    <property type="nucleotide sequence ID" value="NZ_JBBEGN010000001.1"/>
</dbReference>
<protein>
    <submittedName>
        <fullName evidence="1">Uncharacterized protein</fullName>
    </submittedName>
</protein>
<organism evidence="1 2">
    <name type="scientific">Actinomycetospora aurantiaca</name>
    <dbReference type="NCBI Taxonomy" id="3129233"/>
    <lineage>
        <taxon>Bacteria</taxon>
        <taxon>Bacillati</taxon>
        <taxon>Actinomycetota</taxon>
        <taxon>Actinomycetes</taxon>
        <taxon>Pseudonocardiales</taxon>
        <taxon>Pseudonocardiaceae</taxon>
        <taxon>Actinomycetospora</taxon>
    </lineage>
</organism>
<name>A0ABU8MJC0_9PSEU</name>
<evidence type="ECO:0000313" key="2">
    <source>
        <dbReference type="Proteomes" id="UP001385809"/>
    </source>
</evidence>
<evidence type="ECO:0000313" key="1">
    <source>
        <dbReference type="EMBL" id="MEJ2866737.1"/>
    </source>
</evidence>